<protein>
    <submittedName>
        <fullName evidence="8">D-amino acid oxidase</fullName>
        <ecNumber evidence="8">1.4.3.3</ecNumber>
    </submittedName>
</protein>
<dbReference type="SUPFAM" id="SSF54373">
    <property type="entry name" value="FAD-linked reductases, C-terminal domain"/>
    <property type="match status" value="1"/>
</dbReference>
<keyword evidence="5 8" id="KW-0560">Oxidoreductase</keyword>
<dbReference type="PANTHER" id="PTHR11530:SF30">
    <property type="entry name" value="FAD DEPENDENT OXIDOREDUCTASE DOMAIN-CONTAINING PROTEIN"/>
    <property type="match status" value="1"/>
</dbReference>
<feature type="binding site" evidence="6">
    <location>
        <position position="247"/>
    </location>
    <ligand>
        <name>D-dopa</name>
        <dbReference type="ChEBI" id="CHEBI:149689"/>
    </ligand>
</feature>
<dbReference type="GO" id="GO:0019478">
    <property type="term" value="P:D-amino acid catabolic process"/>
    <property type="evidence" value="ECO:0007669"/>
    <property type="project" value="TreeGrafter"/>
</dbReference>
<dbReference type="Pfam" id="PF01266">
    <property type="entry name" value="DAO"/>
    <property type="match status" value="1"/>
</dbReference>
<proteinExistence type="inferred from homology"/>
<dbReference type="InterPro" id="IPR023209">
    <property type="entry name" value="DAO"/>
</dbReference>
<keyword evidence="3" id="KW-0285">Flavoprotein</keyword>
<evidence type="ECO:0000313" key="8">
    <source>
        <dbReference type="EMBL" id="ALM22242.1"/>
    </source>
</evidence>
<dbReference type="PANTHER" id="PTHR11530">
    <property type="entry name" value="D-AMINO ACID OXIDASE"/>
    <property type="match status" value="1"/>
</dbReference>
<evidence type="ECO:0000256" key="3">
    <source>
        <dbReference type="ARBA" id="ARBA00022630"/>
    </source>
</evidence>
<comment type="cofactor">
    <cofactor evidence="1 6">
        <name>FAD</name>
        <dbReference type="ChEBI" id="CHEBI:57692"/>
    </cofactor>
</comment>
<evidence type="ECO:0000256" key="5">
    <source>
        <dbReference type="ARBA" id="ARBA00023002"/>
    </source>
</evidence>
<gene>
    <name evidence="8" type="primary">DAO1</name>
</gene>
<evidence type="ECO:0000256" key="6">
    <source>
        <dbReference type="PIRSR" id="PIRSR000189-1"/>
    </source>
</evidence>
<evidence type="ECO:0000256" key="2">
    <source>
        <dbReference type="ARBA" id="ARBA00006730"/>
    </source>
</evidence>
<keyword evidence="4 6" id="KW-0274">FAD</keyword>
<name>A0A0S1TCZ0_9BASI</name>
<organism evidence="8">
    <name type="scientific">Cystobasidium minutum</name>
    <dbReference type="NCBI Taxonomy" id="29899"/>
    <lineage>
        <taxon>Eukaryota</taxon>
        <taxon>Fungi</taxon>
        <taxon>Dikarya</taxon>
        <taxon>Basidiomycota</taxon>
        <taxon>Pucciniomycotina</taxon>
        <taxon>Cystobasidiomycetes</taxon>
        <taxon>Cystobasidiales</taxon>
        <taxon>Cystobasidiaceae</taxon>
        <taxon>Cystobasidium</taxon>
    </lineage>
</organism>
<feature type="binding site" evidence="6">
    <location>
        <position position="188"/>
    </location>
    <ligand>
        <name>FAD</name>
        <dbReference type="ChEBI" id="CHEBI:57692"/>
    </ligand>
</feature>
<accession>A0A0S1TCZ0</accession>
<dbReference type="SUPFAM" id="SSF51971">
    <property type="entry name" value="Nucleotide-binding domain"/>
    <property type="match status" value="1"/>
</dbReference>
<dbReference type="GO" id="GO:0071949">
    <property type="term" value="F:FAD binding"/>
    <property type="evidence" value="ECO:0007669"/>
    <property type="project" value="InterPro"/>
</dbReference>
<feature type="binding site" evidence="6">
    <location>
        <position position="313"/>
    </location>
    <ligand>
        <name>D-serine</name>
        <dbReference type="ChEBI" id="CHEBI:35247"/>
    </ligand>
</feature>
<feature type="domain" description="FAD dependent oxidoreductase" evidence="7">
    <location>
        <begin position="14"/>
        <end position="374"/>
    </location>
</feature>
<dbReference type="Gene3D" id="3.40.50.720">
    <property type="entry name" value="NAD(P)-binding Rossmann-like Domain"/>
    <property type="match status" value="1"/>
</dbReference>
<dbReference type="GO" id="GO:0003884">
    <property type="term" value="F:D-amino-acid oxidase activity"/>
    <property type="evidence" value="ECO:0007669"/>
    <property type="project" value="UniProtKB-EC"/>
</dbReference>
<evidence type="ECO:0000256" key="1">
    <source>
        <dbReference type="ARBA" id="ARBA00001974"/>
    </source>
</evidence>
<reference evidence="8" key="1">
    <citation type="journal article" date="2015" name="Microb. Cell Fact.">
        <title>Engineering an efficient and tight D-amino acid-inducible gene expression system in Rhodosporidium/Rhodotorula species.</title>
        <authorList>
            <person name="Liu Y."/>
            <person name="Koh C.M."/>
            <person name="Ngoh S.T."/>
            <person name="Ji L."/>
        </authorList>
    </citation>
    <scope>NUCLEOTIDE SEQUENCE</scope>
</reference>
<dbReference type="EC" id="1.4.3.3" evidence="8"/>
<sequence length="394" mass="43745">MTLPLLEDAPRALDAVIIGAGVTGLSIGLELVKRGYKIAVVAKDLPEDDQSPGFASPWAGCNWCSFADNNKREQEWDRKTYQALFNVAENHPNLCELIQFHSYESDKLPEPWFKDLVKDYKVTKEGTKPGERCISYKSFIMHAPNYLRHLAQQLRSAGVPIQRKRLTSLEEAYNLPSYGRVNLVINATGLGARSLLGNKDPSDIYPIRGQTVLVKVPQGWKKTCFMMASDHPDEKTTKDTEIPEPTYIIPRPGPEGHVVLGGSFQVNNWEYAPDYALAERILKRNYELCPELAGPNGKSWKDIEIVAHNVGFRPSRQGGCRLDLEPIELGNAKQEGMQLAPKSTITEPRTGAILHAYGIGPAGFQASLGYALEAGDMVDSYFKKGDAKKRSSKL</sequence>
<comment type="similarity">
    <text evidence="2">Belongs to the DAMOX/DASOX family.</text>
</comment>
<dbReference type="Gene3D" id="3.30.9.10">
    <property type="entry name" value="D-Amino Acid Oxidase, subunit A, domain 2"/>
    <property type="match status" value="1"/>
</dbReference>
<dbReference type="InterPro" id="IPR006076">
    <property type="entry name" value="FAD-dep_OxRdtase"/>
</dbReference>
<dbReference type="GO" id="GO:0005737">
    <property type="term" value="C:cytoplasm"/>
    <property type="evidence" value="ECO:0007669"/>
    <property type="project" value="TreeGrafter"/>
</dbReference>
<evidence type="ECO:0000259" key="7">
    <source>
        <dbReference type="Pfam" id="PF01266"/>
    </source>
</evidence>
<evidence type="ECO:0000256" key="4">
    <source>
        <dbReference type="ARBA" id="ARBA00022827"/>
    </source>
</evidence>
<dbReference type="PIRSF" id="PIRSF000189">
    <property type="entry name" value="D-aa_oxidase"/>
    <property type="match status" value="1"/>
</dbReference>
<dbReference type="AlphaFoldDB" id="A0A0S1TCZ0"/>
<dbReference type="EMBL" id="KR138692">
    <property type="protein sequence ID" value="ALM22242.1"/>
    <property type="molecule type" value="Genomic_DNA"/>
</dbReference>